<name>A0A2M4D1B0_ANODA</name>
<sequence>MTKDVLMFLVSILLLRSSMFPFKIISPLLSILISRMFWRLSSSLSKGTLVFRNFNQRKLPVGNASAHFHLIQG</sequence>
<dbReference type="EMBL" id="GGFL01007184">
    <property type="protein sequence ID" value="MBW71362.1"/>
    <property type="molecule type" value="Transcribed_RNA"/>
</dbReference>
<dbReference type="AlphaFoldDB" id="A0A2M4D1B0"/>
<proteinExistence type="predicted"/>
<evidence type="ECO:0000313" key="1">
    <source>
        <dbReference type="EMBL" id="MBW71362.1"/>
    </source>
</evidence>
<organism evidence="1">
    <name type="scientific">Anopheles darlingi</name>
    <name type="common">Mosquito</name>
    <dbReference type="NCBI Taxonomy" id="43151"/>
    <lineage>
        <taxon>Eukaryota</taxon>
        <taxon>Metazoa</taxon>
        <taxon>Ecdysozoa</taxon>
        <taxon>Arthropoda</taxon>
        <taxon>Hexapoda</taxon>
        <taxon>Insecta</taxon>
        <taxon>Pterygota</taxon>
        <taxon>Neoptera</taxon>
        <taxon>Endopterygota</taxon>
        <taxon>Diptera</taxon>
        <taxon>Nematocera</taxon>
        <taxon>Culicoidea</taxon>
        <taxon>Culicidae</taxon>
        <taxon>Anophelinae</taxon>
        <taxon>Anopheles</taxon>
    </lineage>
</organism>
<accession>A0A2M4D1B0</accession>
<reference evidence="1" key="1">
    <citation type="submission" date="2018-01" db="EMBL/GenBank/DDBJ databases">
        <title>An insight into the sialome of Amazonian anophelines.</title>
        <authorList>
            <person name="Ribeiro J.M."/>
            <person name="Scarpassa V."/>
            <person name="Calvo E."/>
        </authorList>
    </citation>
    <scope>NUCLEOTIDE SEQUENCE</scope>
</reference>
<protein>
    <submittedName>
        <fullName evidence="1">Putative secreted protein</fullName>
    </submittedName>
</protein>